<dbReference type="Proteomes" id="UP000827092">
    <property type="component" value="Unassembled WGS sequence"/>
</dbReference>
<protein>
    <submittedName>
        <fullName evidence="2">Uncharacterized protein</fullName>
    </submittedName>
</protein>
<evidence type="ECO:0000313" key="3">
    <source>
        <dbReference type="Proteomes" id="UP000827092"/>
    </source>
</evidence>
<feature type="non-terminal residue" evidence="2">
    <location>
        <position position="1"/>
    </location>
</feature>
<dbReference type="AlphaFoldDB" id="A0AAV6TP85"/>
<dbReference type="EMBL" id="JAFNEN010001738">
    <property type="protein sequence ID" value="KAG8173463.1"/>
    <property type="molecule type" value="Genomic_DNA"/>
</dbReference>
<name>A0AAV6TP85_9ARAC</name>
<gene>
    <name evidence="2" type="ORF">JTE90_022952</name>
</gene>
<evidence type="ECO:0000256" key="1">
    <source>
        <dbReference type="SAM" id="MobiDB-lite"/>
    </source>
</evidence>
<accession>A0AAV6TP85</accession>
<sequence>SQAYSEVSTASSLIHFRCLPTPAHLSPPHRALIPQSSAAPLAAGPVADAREPRRICPIRTKP</sequence>
<reference evidence="2 3" key="1">
    <citation type="journal article" date="2022" name="Nat. Ecol. Evol.">
        <title>A masculinizing supergene underlies an exaggerated male reproductive morph in a spider.</title>
        <authorList>
            <person name="Hendrickx F."/>
            <person name="De Corte Z."/>
            <person name="Sonet G."/>
            <person name="Van Belleghem S.M."/>
            <person name="Kostlbacher S."/>
            <person name="Vangestel C."/>
        </authorList>
    </citation>
    <scope>NUCLEOTIDE SEQUENCE [LARGE SCALE GENOMIC DNA]</scope>
    <source>
        <strain evidence="2">W744_W776</strain>
    </source>
</reference>
<evidence type="ECO:0000313" key="2">
    <source>
        <dbReference type="EMBL" id="KAG8173463.1"/>
    </source>
</evidence>
<keyword evidence="3" id="KW-1185">Reference proteome</keyword>
<proteinExistence type="predicted"/>
<feature type="region of interest" description="Disordered" evidence="1">
    <location>
        <begin position="40"/>
        <end position="62"/>
    </location>
</feature>
<organism evidence="2 3">
    <name type="scientific">Oedothorax gibbosus</name>
    <dbReference type="NCBI Taxonomy" id="931172"/>
    <lineage>
        <taxon>Eukaryota</taxon>
        <taxon>Metazoa</taxon>
        <taxon>Ecdysozoa</taxon>
        <taxon>Arthropoda</taxon>
        <taxon>Chelicerata</taxon>
        <taxon>Arachnida</taxon>
        <taxon>Araneae</taxon>
        <taxon>Araneomorphae</taxon>
        <taxon>Entelegynae</taxon>
        <taxon>Araneoidea</taxon>
        <taxon>Linyphiidae</taxon>
        <taxon>Erigoninae</taxon>
        <taxon>Oedothorax</taxon>
    </lineage>
</organism>
<comment type="caution">
    <text evidence="2">The sequence shown here is derived from an EMBL/GenBank/DDBJ whole genome shotgun (WGS) entry which is preliminary data.</text>
</comment>